<dbReference type="EMBL" id="LN907828">
    <property type="protein sequence ID" value="CUU26003.1"/>
    <property type="molecule type" value="Genomic_DNA"/>
</dbReference>
<dbReference type="FunFam" id="1.10.10.10:FF:000001">
    <property type="entry name" value="LysR family transcriptional regulator"/>
    <property type="match status" value="1"/>
</dbReference>
<dbReference type="InterPro" id="IPR005119">
    <property type="entry name" value="LysR_subst-bd"/>
</dbReference>
<dbReference type="SUPFAM" id="SSF53850">
    <property type="entry name" value="Periplasmic binding protein-like II"/>
    <property type="match status" value="1"/>
</dbReference>
<dbReference type="InterPro" id="IPR036390">
    <property type="entry name" value="WH_DNA-bd_sf"/>
</dbReference>
<comment type="similarity">
    <text evidence="1">Belongs to the LysR transcriptional regulatory family.</text>
</comment>
<evidence type="ECO:0000313" key="6">
    <source>
        <dbReference type="EMBL" id="CUU26003.1"/>
    </source>
</evidence>
<keyword evidence="7" id="KW-1185">Reference proteome</keyword>
<evidence type="ECO:0000256" key="2">
    <source>
        <dbReference type="ARBA" id="ARBA00023015"/>
    </source>
</evidence>
<evidence type="ECO:0000259" key="5">
    <source>
        <dbReference type="PROSITE" id="PS50931"/>
    </source>
</evidence>
<geneLocation type="plasmid" evidence="7">
    <name>pEM01</name>
</geneLocation>
<evidence type="ECO:0000256" key="4">
    <source>
        <dbReference type="ARBA" id="ARBA00023163"/>
    </source>
</evidence>
<evidence type="ECO:0000256" key="1">
    <source>
        <dbReference type="ARBA" id="ARBA00009437"/>
    </source>
</evidence>
<dbReference type="Proteomes" id="UP000059419">
    <property type="component" value="Plasmid pEM01"/>
</dbReference>
<dbReference type="Pfam" id="PF03466">
    <property type="entry name" value="LysR_substrate"/>
    <property type="match status" value="1"/>
</dbReference>
<keyword evidence="2" id="KW-0805">Transcription regulation</keyword>
<dbReference type="SUPFAM" id="SSF46785">
    <property type="entry name" value="Winged helix' DNA-binding domain"/>
    <property type="match status" value="1"/>
</dbReference>
<dbReference type="InterPro" id="IPR036388">
    <property type="entry name" value="WH-like_DNA-bd_sf"/>
</dbReference>
<sequence>MRRHRVNFMSTELAAESLRGITHFVVTAKSSSFTEAAEQLGITKSAVGKSVARLEERLGTRLFHRSTRKLSLTSDGEAYLTSCLSALEILDSAENSLSRRQENPAGTVRIDMPASFGRNLMMPLLLEIMTRYPALRLALTFNDRLIDPVEEGVDLVLRLGELQSTDELIARCLSRQRLMLCASPVYLAQHGMPDSLEALKKHCCIMGYRRGAPLAWRLRAAGERESKFIAAASHQISDGDAMLMACLAGAGIAQFPESMVNSHIDAGNLVAIMADHMPVPVELNVVWPRTRHLIPKVRIIVDELLKKAGEGYFGELR</sequence>
<evidence type="ECO:0000256" key="3">
    <source>
        <dbReference type="ARBA" id="ARBA00023125"/>
    </source>
</evidence>
<dbReference type="GO" id="GO:0003677">
    <property type="term" value="F:DNA binding"/>
    <property type="evidence" value="ECO:0007669"/>
    <property type="project" value="UniProtKB-KW"/>
</dbReference>
<dbReference type="PANTHER" id="PTHR30537:SF5">
    <property type="entry name" value="HTH-TYPE TRANSCRIPTIONAL ACTIVATOR TTDR-RELATED"/>
    <property type="match status" value="1"/>
</dbReference>
<organism evidence="6 7">
    <name type="scientific">Duffyella gerundensis</name>
    <dbReference type="NCBI Taxonomy" id="1619313"/>
    <lineage>
        <taxon>Bacteria</taxon>
        <taxon>Pseudomonadati</taxon>
        <taxon>Pseudomonadota</taxon>
        <taxon>Gammaproteobacteria</taxon>
        <taxon>Enterobacterales</taxon>
        <taxon>Erwiniaceae</taxon>
        <taxon>Duffyella</taxon>
    </lineage>
</organism>
<gene>
    <name evidence="6" type="ORF">EM595_p0305</name>
</gene>
<dbReference type="Pfam" id="PF00126">
    <property type="entry name" value="HTH_1"/>
    <property type="match status" value="1"/>
</dbReference>
<dbReference type="PRINTS" id="PR00039">
    <property type="entry name" value="HTHLYSR"/>
</dbReference>
<dbReference type="EC" id="4.2.1.1" evidence="6"/>
<name>A0A0U5LBB7_9GAMM</name>
<dbReference type="PROSITE" id="PS50931">
    <property type="entry name" value="HTH_LYSR"/>
    <property type="match status" value="1"/>
</dbReference>
<dbReference type="KEGG" id="ege:EM595_p0305"/>
<keyword evidence="4" id="KW-0804">Transcription</keyword>
<proteinExistence type="inferred from homology"/>
<evidence type="ECO:0000313" key="7">
    <source>
        <dbReference type="Proteomes" id="UP000059419"/>
    </source>
</evidence>
<dbReference type="Gene3D" id="3.40.190.290">
    <property type="match status" value="1"/>
</dbReference>
<dbReference type="InterPro" id="IPR058163">
    <property type="entry name" value="LysR-type_TF_proteobact-type"/>
</dbReference>
<accession>A0A0U5LBB7</accession>
<keyword evidence="6" id="KW-0456">Lyase</keyword>
<dbReference type="PATRIC" id="fig|1619313.3.peg.3925"/>
<dbReference type="Gene3D" id="1.10.10.10">
    <property type="entry name" value="Winged helix-like DNA-binding domain superfamily/Winged helix DNA-binding domain"/>
    <property type="match status" value="1"/>
</dbReference>
<dbReference type="GO" id="GO:0003700">
    <property type="term" value="F:DNA-binding transcription factor activity"/>
    <property type="evidence" value="ECO:0007669"/>
    <property type="project" value="InterPro"/>
</dbReference>
<dbReference type="GO" id="GO:0004089">
    <property type="term" value="F:carbonate dehydratase activity"/>
    <property type="evidence" value="ECO:0007669"/>
    <property type="project" value="UniProtKB-EC"/>
</dbReference>
<feature type="domain" description="HTH lysR-type" evidence="5">
    <location>
        <begin position="24"/>
        <end position="73"/>
    </location>
</feature>
<protein>
    <submittedName>
        <fullName evidence="6">LysR family transcriptional regulator</fullName>
        <ecNumber evidence="6">4.2.1.1</ecNumber>
    </submittedName>
</protein>
<dbReference type="CDD" id="cd08475">
    <property type="entry name" value="PBP2_CrgA_like_6"/>
    <property type="match status" value="1"/>
</dbReference>
<keyword evidence="3" id="KW-0238">DNA-binding</keyword>
<dbReference type="PANTHER" id="PTHR30537">
    <property type="entry name" value="HTH-TYPE TRANSCRIPTIONAL REGULATOR"/>
    <property type="match status" value="1"/>
</dbReference>
<dbReference type="InterPro" id="IPR000847">
    <property type="entry name" value="LysR_HTH_N"/>
</dbReference>
<dbReference type="AlphaFoldDB" id="A0A0U5LBB7"/>
<reference evidence="7" key="1">
    <citation type="submission" date="2015-11" db="EMBL/GenBank/DDBJ databases">
        <authorList>
            <person name="Blom J."/>
        </authorList>
    </citation>
    <scope>NUCLEOTIDE SEQUENCE [LARGE SCALE GENOMIC DNA]</scope>
    <source>
        <plasmid evidence="7">pEM01</plasmid>
    </source>
</reference>